<dbReference type="CDD" id="cd04056">
    <property type="entry name" value="Peptidases_S53"/>
    <property type="match status" value="1"/>
</dbReference>
<dbReference type="InterPro" id="IPR032098">
    <property type="entry name" value="Acyltransf_C"/>
</dbReference>
<feature type="active site" description="Charge relay system" evidence="14">
    <location>
        <position position="735"/>
    </location>
</feature>
<evidence type="ECO:0000256" key="11">
    <source>
        <dbReference type="ARBA" id="ARBA00022837"/>
    </source>
</evidence>
<feature type="region of interest" description="Disordered" evidence="15">
    <location>
        <begin position="776"/>
        <end position="799"/>
    </location>
</feature>
<evidence type="ECO:0000256" key="4">
    <source>
        <dbReference type="ARBA" id="ARBA00012462"/>
    </source>
</evidence>
<comment type="cofactor">
    <cofactor evidence="14">
        <name>Ca(2+)</name>
        <dbReference type="ChEBI" id="CHEBI:29108"/>
    </cofactor>
    <text evidence="14">Binds 1 Ca(2+) ion per subunit.</text>
</comment>
<dbReference type="SUPFAM" id="SSF69593">
    <property type="entry name" value="Glycerol-3-phosphate (1)-acyltransferase"/>
    <property type="match status" value="1"/>
</dbReference>
<dbReference type="InterPro" id="IPR036852">
    <property type="entry name" value="Peptidase_S8/S53_dom_sf"/>
</dbReference>
<dbReference type="PANTHER" id="PTHR14218:SF19">
    <property type="entry name" value="SERINE PROTEASE AORO, PUTATIVE (AFU_ORTHOLOGUE AFUA_6G10250)-RELATED"/>
    <property type="match status" value="1"/>
</dbReference>
<dbReference type="GO" id="GO:0006508">
    <property type="term" value="P:proteolysis"/>
    <property type="evidence" value="ECO:0007669"/>
    <property type="project" value="UniProtKB-KW"/>
</dbReference>
<evidence type="ECO:0000256" key="7">
    <source>
        <dbReference type="ARBA" id="ARBA00022723"/>
    </source>
</evidence>
<dbReference type="EMBL" id="VIBQ01000016">
    <property type="protein sequence ID" value="KAB8356425.1"/>
    <property type="molecule type" value="Genomic_DNA"/>
</dbReference>
<evidence type="ECO:0000313" key="17">
    <source>
        <dbReference type="EMBL" id="KAB8356425.1"/>
    </source>
</evidence>
<dbReference type="GO" id="GO:0046872">
    <property type="term" value="F:metal ion binding"/>
    <property type="evidence" value="ECO:0007669"/>
    <property type="project" value="UniProtKB-UniRule"/>
</dbReference>
<evidence type="ECO:0000259" key="16">
    <source>
        <dbReference type="PROSITE" id="PS51695"/>
    </source>
</evidence>
<dbReference type="InterPro" id="IPR002123">
    <property type="entry name" value="Plipid/glycerol_acylTrfase"/>
</dbReference>
<comment type="catalytic activity">
    <reaction evidence="1">
        <text>Release of an N-terminal tripeptide from a polypeptide.</text>
        <dbReference type="EC" id="3.4.14.10"/>
    </reaction>
</comment>
<evidence type="ECO:0000256" key="14">
    <source>
        <dbReference type="PROSITE-ProRule" id="PRU01032"/>
    </source>
</evidence>
<keyword evidence="13" id="KW-0325">Glycoprotein</keyword>
<dbReference type="SUPFAM" id="SSF54897">
    <property type="entry name" value="Protease propeptides/inhibitors"/>
    <property type="match status" value="1"/>
</dbReference>
<dbReference type="Gene3D" id="3.40.50.200">
    <property type="entry name" value="Peptidase S8/S53 domain"/>
    <property type="match status" value="1"/>
</dbReference>
<keyword evidence="11 14" id="KW-0106">Calcium</keyword>
<feature type="binding site" evidence="14">
    <location>
        <position position="1031"/>
    </location>
    <ligand>
        <name>Ca(2+)</name>
        <dbReference type="ChEBI" id="CHEBI:29108"/>
    </ligand>
</feature>
<evidence type="ECO:0000256" key="9">
    <source>
        <dbReference type="ARBA" id="ARBA00022801"/>
    </source>
</evidence>
<feature type="binding site" evidence="14">
    <location>
        <position position="1030"/>
    </location>
    <ligand>
        <name>Ca(2+)</name>
        <dbReference type="ChEBI" id="CHEBI:29108"/>
    </ligand>
</feature>
<evidence type="ECO:0000256" key="6">
    <source>
        <dbReference type="ARBA" id="ARBA00022670"/>
    </source>
</evidence>
<keyword evidence="7 14" id="KW-0479">Metal-binding</keyword>
<evidence type="ECO:0000256" key="13">
    <source>
        <dbReference type="ARBA" id="ARBA00023180"/>
    </source>
</evidence>
<keyword evidence="8" id="KW-0732">Signal</keyword>
<evidence type="ECO:0000256" key="2">
    <source>
        <dbReference type="ARBA" id="ARBA00002451"/>
    </source>
</evidence>
<keyword evidence="10 14" id="KW-0720">Serine protease</keyword>
<dbReference type="SMART" id="SM00944">
    <property type="entry name" value="Pro-kuma_activ"/>
    <property type="match status" value="1"/>
</dbReference>
<dbReference type="PROSITE" id="PS51695">
    <property type="entry name" value="SEDOLISIN"/>
    <property type="match status" value="1"/>
</dbReference>
<proteinExistence type="predicted"/>
<name>A0A5N6KX57_9ROSI</name>
<comment type="caution">
    <text evidence="17">The sequence shown here is derived from an EMBL/GenBank/DDBJ whole genome shotgun (WGS) entry which is preliminary data.</text>
</comment>
<keyword evidence="18" id="KW-1185">Reference proteome</keyword>
<evidence type="ECO:0000256" key="10">
    <source>
        <dbReference type="ARBA" id="ARBA00022825"/>
    </source>
</evidence>
<dbReference type="GO" id="GO:0016746">
    <property type="term" value="F:acyltransferase activity"/>
    <property type="evidence" value="ECO:0007669"/>
    <property type="project" value="InterPro"/>
</dbReference>
<evidence type="ECO:0000256" key="3">
    <source>
        <dbReference type="ARBA" id="ARBA00004613"/>
    </source>
</evidence>
<dbReference type="InterPro" id="IPR030400">
    <property type="entry name" value="Sedolisin_dom"/>
</dbReference>
<evidence type="ECO:0000256" key="1">
    <source>
        <dbReference type="ARBA" id="ARBA00001910"/>
    </source>
</evidence>
<dbReference type="Pfam" id="PF16076">
    <property type="entry name" value="Acyltransf_C"/>
    <property type="match status" value="1"/>
</dbReference>
<comment type="subcellular location">
    <subcellularLocation>
        <location evidence="3">Secreted</location>
    </subcellularLocation>
</comment>
<keyword evidence="6 14" id="KW-0645">Protease</keyword>
<evidence type="ECO:0000256" key="5">
    <source>
        <dbReference type="ARBA" id="ARBA00022525"/>
    </source>
</evidence>
<dbReference type="FunFam" id="3.40.50.200:FF:000015">
    <property type="entry name" value="Tripeptidyl peptidase A"/>
    <property type="match status" value="1"/>
</dbReference>
<dbReference type="SMART" id="SM00563">
    <property type="entry name" value="PlsC"/>
    <property type="match status" value="1"/>
</dbReference>
<evidence type="ECO:0000313" key="18">
    <source>
        <dbReference type="Proteomes" id="UP000327013"/>
    </source>
</evidence>
<feature type="active site" description="Charge relay system" evidence="14">
    <location>
        <position position="731"/>
    </location>
</feature>
<dbReference type="InterPro" id="IPR050819">
    <property type="entry name" value="Tripeptidyl-peptidase_I"/>
</dbReference>
<feature type="binding site" evidence="14">
    <location>
        <position position="1051"/>
    </location>
    <ligand>
        <name>Ca(2+)</name>
        <dbReference type="ChEBI" id="CHEBI:29108"/>
    </ligand>
</feature>
<dbReference type="CDD" id="cd11377">
    <property type="entry name" value="Pro-peptidase_S53"/>
    <property type="match status" value="1"/>
</dbReference>
<evidence type="ECO:0000256" key="12">
    <source>
        <dbReference type="ARBA" id="ARBA00023145"/>
    </source>
</evidence>
<sequence length="1072" mass="117142">MVRALNILGGGGASSSPITLLGHQGAVSMAAPALLTLRALFIVVPWLLQLFVADIALSALLPVALFAPTVSYNISSAIAYSVWKTIQWIFTCFNGAEITVSGSPLPPDESAIVVANHVGWTDFYMIQELAIRSGMLGRCRWFAKRQLKWVPFLGWGLWAMGMPLVSRNWITDQREIENVFGKIVEKRWPIWLISYSEGTRYTRAKYQQAVEWCKSNGKPVPQHTLYPRTRGFIATVNKLRESQHVKAVYDISIAYATDGKFMVAPSMWQTMSQPSLSGRHQFYVHVERYPIDDLPQSDDALAQWLEARWMEKSTRLEELKVQLASTGTWRHRFAASLLARHGRHCVDERSRPSVATRIDAPPLAVQRIHGSGFTFLHATPHLLTRSSRHLSAMDKSVAIIGPAACILRSLYVLRPPKAAEAPTTFFPPPVAPEKFKQATMKSSILVAVFGVLASATPASNYAVHEKRREHPQWTKVAKAPADRVMSMRVGLQQNNLDQASHWLDEWPMPTTVQPRPMTHTDTSTSDETINSVRDWLRTSGIHKHEVSLGLNWINFNATVAQAEDLLKADYSIFEHDSGALHVACDSYSLPAHVGPKVDFILPTVHFDRKLHKDPEGSIQKRAIAHNVQPGTAKSVGSPSNGFQPKQGFTTSHFRDVWKQLENCDKAIVPNCLRALYEFPPGFTKNRKNSYGIVEYTPQACDSKQIGNRPILASIDGGVVQQTDQGFNLNGESNLDLEYAMALVYPQNVTLYQVGDEVEGASFNDFLDGIDKSYCTAAGGDDPEQDATYPDPAPGGYKGPKDCGKYAPTKVISTSYGYNEADLTPAYEQRQCNEYMKLGLLGVSVLYSSGDNGVAGNGGACIDPATGEYNDGSSGLFNPSFPSTCPYITSVGATQVKNGTNVVKALATGVQPEMACETVIYSGGGFSNVFPLPKYQSAAVKSYFANHNPPYTAAQYNNSKATRGFPDISANGANYVITVQGQFSFVYGTSASSPTLGSIVTLINEARLAIGKSSVGFINPVAYAHPGAFNDIVVGGNQGCGTAGYQSVTGWDPVTGLGTPNFPKLLKIYLGLP</sequence>
<dbReference type="GO" id="GO:0016024">
    <property type="term" value="P:CDP-diacylglycerol biosynthetic process"/>
    <property type="evidence" value="ECO:0007669"/>
    <property type="project" value="UniProtKB-UniPathway"/>
</dbReference>
<dbReference type="Proteomes" id="UP000327013">
    <property type="component" value="Unassembled WGS sequence"/>
</dbReference>
<dbReference type="SUPFAM" id="SSF52743">
    <property type="entry name" value="Subtilisin-like"/>
    <property type="match status" value="1"/>
</dbReference>
<reference evidence="17 18" key="1">
    <citation type="submission" date="2019-06" db="EMBL/GenBank/DDBJ databases">
        <title>A chromosomal-level reference genome of Carpinus fangiana (Coryloideae, Betulaceae).</title>
        <authorList>
            <person name="Yang X."/>
            <person name="Wang Z."/>
            <person name="Zhang L."/>
            <person name="Hao G."/>
            <person name="Liu J."/>
            <person name="Yang Y."/>
        </authorList>
    </citation>
    <scope>NUCLEOTIDE SEQUENCE [LARGE SCALE GENOMIC DNA]</scope>
    <source>
        <strain evidence="17">Cfa_2016G</strain>
        <tissue evidence="17">Leaf</tissue>
    </source>
</reference>
<dbReference type="GO" id="GO:0008240">
    <property type="term" value="F:tripeptidyl-peptidase activity"/>
    <property type="evidence" value="ECO:0007669"/>
    <property type="project" value="UniProtKB-EC"/>
</dbReference>
<gene>
    <name evidence="17" type="ORF">FH972_024008</name>
</gene>
<accession>A0A5N6KX57</accession>
<dbReference type="AlphaFoldDB" id="A0A5N6KX57"/>
<feature type="binding site" evidence="14">
    <location>
        <position position="1049"/>
    </location>
    <ligand>
        <name>Ca(2+)</name>
        <dbReference type="ChEBI" id="CHEBI:29108"/>
    </ligand>
</feature>
<dbReference type="PANTHER" id="PTHR14218">
    <property type="entry name" value="PROTEASE S8 TRIPEPTIDYL PEPTIDASE I CLN2"/>
    <property type="match status" value="1"/>
</dbReference>
<comment type="function">
    <text evidence="2">Secreted tripeptidyl-peptidase which degrades proteins at acidic pHs and is involved in virulence.</text>
</comment>
<feature type="active site" description="Charge relay system" evidence="14">
    <location>
        <position position="989"/>
    </location>
</feature>
<dbReference type="Pfam" id="PF01553">
    <property type="entry name" value="Acyltransferase"/>
    <property type="match status" value="1"/>
</dbReference>
<evidence type="ECO:0000256" key="8">
    <source>
        <dbReference type="ARBA" id="ARBA00022729"/>
    </source>
</evidence>
<keyword evidence="5" id="KW-0964">Secreted</keyword>
<dbReference type="GO" id="GO:0004252">
    <property type="term" value="F:serine-type endopeptidase activity"/>
    <property type="evidence" value="ECO:0007669"/>
    <property type="project" value="UniProtKB-UniRule"/>
</dbReference>
<organism evidence="17 18">
    <name type="scientific">Carpinus fangiana</name>
    <dbReference type="NCBI Taxonomy" id="176857"/>
    <lineage>
        <taxon>Eukaryota</taxon>
        <taxon>Viridiplantae</taxon>
        <taxon>Streptophyta</taxon>
        <taxon>Embryophyta</taxon>
        <taxon>Tracheophyta</taxon>
        <taxon>Spermatophyta</taxon>
        <taxon>Magnoliopsida</taxon>
        <taxon>eudicotyledons</taxon>
        <taxon>Gunneridae</taxon>
        <taxon>Pentapetalae</taxon>
        <taxon>rosids</taxon>
        <taxon>fabids</taxon>
        <taxon>Fagales</taxon>
        <taxon>Betulaceae</taxon>
        <taxon>Carpinus</taxon>
    </lineage>
</organism>
<protein>
    <recommendedName>
        <fullName evidence="4">tripeptidyl-peptidase II</fullName>
        <ecNumber evidence="4">3.4.14.10</ecNumber>
    </recommendedName>
</protein>
<dbReference type="CDD" id="cd07990">
    <property type="entry name" value="LPLAT_LCLAT1-like"/>
    <property type="match status" value="1"/>
</dbReference>
<evidence type="ECO:0000256" key="15">
    <source>
        <dbReference type="SAM" id="MobiDB-lite"/>
    </source>
</evidence>
<dbReference type="EC" id="3.4.14.10" evidence="4"/>
<dbReference type="UniPathway" id="UPA00557">
    <property type="reaction ID" value="UER00613"/>
</dbReference>
<dbReference type="GO" id="GO:0005576">
    <property type="term" value="C:extracellular region"/>
    <property type="evidence" value="ECO:0007669"/>
    <property type="project" value="UniProtKB-SubCell"/>
</dbReference>
<keyword evidence="12" id="KW-0865">Zymogen</keyword>
<dbReference type="InterPro" id="IPR015366">
    <property type="entry name" value="S53_propep"/>
</dbReference>
<dbReference type="OrthoDB" id="409122at2759"/>
<dbReference type="Pfam" id="PF09286">
    <property type="entry name" value="Pro-kuma_activ"/>
    <property type="match status" value="1"/>
</dbReference>
<feature type="domain" description="Peptidase S53" evidence="16">
    <location>
        <begin position="666"/>
        <end position="1071"/>
    </location>
</feature>
<keyword evidence="9 14" id="KW-0378">Hydrolase</keyword>